<feature type="transmembrane region" description="Helical" evidence="1">
    <location>
        <begin position="666"/>
        <end position="687"/>
    </location>
</feature>
<keyword evidence="1" id="KW-0472">Membrane</keyword>
<feature type="transmembrane region" description="Helical" evidence="1">
    <location>
        <begin position="12"/>
        <end position="31"/>
    </location>
</feature>
<dbReference type="SUPFAM" id="SSF52317">
    <property type="entry name" value="Class I glutamine amidotransferase-like"/>
    <property type="match status" value="1"/>
</dbReference>
<evidence type="ECO:0000313" key="2">
    <source>
        <dbReference type="EMBL" id="ABS63845.1"/>
    </source>
</evidence>
<dbReference type="EMBL" id="CP000774">
    <property type="protein sequence ID" value="ABS63845.1"/>
    <property type="molecule type" value="Genomic_DNA"/>
</dbReference>
<dbReference type="AlphaFoldDB" id="A7HVB2"/>
<feature type="transmembrane region" description="Helical" evidence="1">
    <location>
        <begin position="38"/>
        <end position="57"/>
    </location>
</feature>
<dbReference type="PANTHER" id="PTHR37947">
    <property type="entry name" value="BLL2462 PROTEIN"/>
    <property type="match status" value="1"/>
</dbReference>
<dbReference type="PANTHER" id="PTHR37947:SF1">
    <property type="entry name" value="BLL2462 PROTEIN"/>
    <property type="match status" value="1"/>
</dbReference>
<evidence type="ECO:0000313" key="3">
    <source>
        <dbReference type="Proteomes" id="UP000006377"/>
    </source>
</evidence>
<dbReference type="OrthoDB" id="9769144at2"/>
<keyword evidence="1" id="KW-1133">Transmembrane helix</keyword>
<evidence type="ECO:0000256" key="1">
    <source>
        <dbReference type="SAM" id="Phobius"/>
    </source>
</evidence>
<reference evidence="2 3" key="1">
    <citation type="journal article" date="2011" name="Stand. Genomic Sci.">
        <title>Complete genome sequence of Parvibaculum lavamentivorans type strain (DS-1(T)).</title>
        <authorList>
            <person name="Schleheck D."/>
            <person name="Weiss M."/>
            <person name="Pitluck S."/>
            <person name="Bruce D."/>
            <person name="Land M.L."/>
            <person name="Han S."/>
            <person name="Saunders E."/>
            <person name="Tapia R."/>
            <person name="Detter C."/>
            <person name="Brettin T."/>
            <person name="Han J."/>
            <person name="Woyke T."/>
            <person name="Goodwin L."/>
            <person name="Pennacchio L."/>
            <person name="Nolan M."/>
            <person name="Cook A.M."/>
            <person name="Kjelleberg S."/>
            <person name="Thomas T."/>
        </authorList>
    </citation>
    <scope>NUCLEOTIDE SEQUENCE [LARGE SCALE GENOMIC DNA]</scope>
    <source>
        <strain evidence="3">DS-1 / DSM 13023 / NCIMB 13966</strain>
    </source>
</reference>
<sequence>MAWNIVFEPVIPVFLILALAVPGVVALLYSAYRRARGAPWRTLALAILVAALFNPTIRNETREAVPDVAAIVVDRSQSQNIGARPAETSEALARIEERLANEDGIETRIVTAQNNPDDENGTALFAALEEAFADVPRERIAGAIFITDGQAHDVPANAAALGFDAPVHGVVIGRKDEKDRRLRIVEAPRFGIVGEPVELSFRVDETSAGDQPTGETAAVIVKVDGVETASANIALGEPASLTLALTHGGPNVIEIDVEEGPDELTMLNNRAVVVANGIRDRLRVLLVSGEPHPGERTWRNLLKSDPSVDLVHFTILRPPEKQDGTPIGELSLIAFPTRELFDEKLDQFDLIIFDRYKRRGVLPLAYFLNIVDYVENGGAFLAATGPAFASPYSIYRTPLAAILPAQPTGEIATGSYKPEITETGKRHPVTADLPGSETSPPAWGRWFRTIDVTADQGDVVMDTPDGKPLMVLSHAGEGRVAQLLSDQIWLWSRGYEGGGPQAELLRRLAHWLMKEPDLEEENLSASVQSGMLTVRRRTMANETPPATIAAPSGATRELALEQTAPGRFEASIETKELGLYRISQGELTAVAASGPLNPREFADVRATAKALQPIADASGGGIWWAGENAEDTPGIRSVRAGQDAAGANWMGLRRNEQYLVHAVHQVPLLTGPLALLLILGALALAWWREGR</sequence>
<evidence type="ECO:0008006" key="4">
    <source>
        <dbReference type="Google" id="ProtNLM"/>
    </source>
</evidence>
<protein>
    <recommendedName>
        <fullName evidence="4">Glutamine amidotransferase domain-containing protein</fullName>
    </recommendedName>
</protein>
<dbReference type="KEGG" id="pla:Plav_2231"/>
<dbReference type="Proteomes" id="UP000006377">
    <property type="component" value="Chromosome"/>
</dbReference>
<keyword evidence="3" id="KW-1185">Reference proteome</keyword>
<dbReference type="eggNOG" id="COG5426">
    <property type="taxonomic scope" value="Bacteria"/>
</dbReference>
<proteinExistence type="predicted"/>
<dbReference type="HOGENOM" id="CLU_400015_0_0_5"/>
<dbReference type="InterPro" id="IPR029062">
    <property type="entry name" value="Class_I_gatase-like"/>
</dbReference>
<dbReference type="Gene3D" id="3.40.50.880">
    <property type="match status" value="1"/>
</dbReference>
<keyword evidence="1" id="KW-0812">Transmembrane</keyword>
<gene>
    <name evidence="2" type="ordered locus">Plav_2231</name>
</gene>
<accession>A7HVB2</accession>
<dbReference type="STRING" id="402881.Plav_2231"/>
<name>A7HVB2_PARL1</name>
<organism evidence="2 3">
    <name type="scientific">Parvibaculum lavamentivorans (strain DS-1 / DSM 13023 / NCIMB 13966)</name>
    <dbReference type="NCBI Taxonomy" id="402881"/>
    <lineage>
        <taxon>Bacteria</taxon>
        <taxon>Pseudomonadati</taxon>
        <taxon>Pseudomonadota</taxon>
        <taxon>Alphaproteobacteria</taxon>
        <taxon>Hyphomicrobiales</taxon>
        <taxon>Parvibaculaceae</taxon>
        <taxon>Parvibaculum</taxon>
    </lineage>
</organism>
<dbReference type="RefSeq" id="WP_012111150.1">
    <property type="nucleotide sequence ID" value="NC_009719.1"/>
</dbReference>